<organism evidence="1 2">
    <name type="scientific">Bifidobacterium bombi DSM 19703</name>
    <dbReference type="NCBI Taxonomy" id="1341695"/>
    <lineage>
        <taxon>Bacteria</taxon>
        <taxon>Bacillati</taxon>
        <taxon>Actinomycetota</taxon>
        <taxon>Actinomycetes</taxon>
        <taxon>Bifidobacteriales</taxon>
        <taxon>Bifidobacteriaceae</taxon>
        <taxon>Bifidobacterium</taxon>
    </lineage>
</organism>
<evidence type="ECO:0000313" key="2">
    <source>
        <dbReference type="Proteomes" id="UP000028730"/>
    </source>
</evidence>
<dbReference type="Proteomes" id="UP000028730">
    <property type="component" value="Unassembled WGS sequence"/>
</dbReference>
<dbReference type="RefSeq" id="WP_044087984.1">
    <property type="nucleotide sequence ID" value="NZ_ATLK01000001.1"/>
</dbReference>
<dbReference type="OrthoDB" id="166978at2"/>
<name>A0A080N3H7_9BIFI</name>
<keyword evidence="2" id="KW-1185">Reference proteome</keyword>
<sequence length="120" mass="13272">MSFFNRHDEASYVYPTDPVRTYRAVVAAVNSMTKFKLTGTNDRQLSCLFTTGWSAFTWGDRLTATVAPNPNGSGCVVRITADPRANGSLYQARQQKKEINMFFKGLSEQLSVPAPAPVFS</sequence>
<evidence type="ECO:0000313" key="1">
    <source>
        <dbReference type="EMBL" id="KFF31707.1"/>
    </source>
</evidence>
<dbReference type="AlphaFoldDB" id="A0A080N3H7"/>
<dbReference type="EMBL" id="ATLK01000001">
    <property type="protein sequence ID" value="KFF31707.1"/>
    <property type="molecule type" value="Genomic_DNA"/>
</dbReference>
<reference evidence="1 2" key="1">
    <citation type="journal article" date="2014" name="Appl. Environ. Microbiol.">
        <title>Genomic encyclopedia of type strains of the genus Bifidobacterium.</title>
        <authorList>
            <person name="Milani C."/>
            <person name="Lugli G.A."/>
            <person name="Duranti S."/>
            <person name="Turroni F."/>
            <person name="Bottacini F."/>
            <person name="Mangifesta M."/>
            <person name="Sanchez B."/>
            <person name="Viappiani A."/>
            <person name="Mancabelli L."/>
            <person name="Taminiau B."/>
            <person name="Delcenserie V."/>
            <person name="Barrangou R."/>
            <person name="Margolles A."/>
            <person name="van Sinderen D."/>
            <person name="Ventura M."/>
        </authorList>
    </citation>
    <scope>NUCLEOTIDE SEQUENCE [LARGE SCALE GENOMIC DNA]</scope>
    <source>
        <strain evidence="1 2">DSM 19703</strain>
    </source>
</reference>
<comment type="caution">
    <text evidence="1">The sequence shown here is derived from an EMBL/GenBank/DDBJ whole genome shotgun (WGS) entry which is preliminary data.</text>
</comment>
<accession>A0A080N3H7</accession>
<gene>
    <name evidence="1" type="ORF">BBOMB_1094</name>
</gene>
<proteinExistence type="predicted"/>
<protein>
    <submittedName>
        <fullName evidence="1">Uncharacterized protein</fullName>
    </submittedName>
</protein>